<reference evidence="8" key="2">
    <citation type="journal article" date="2008" name="Genome Biol.">
        <title>Improved genome assembly and evidence-based global gene model set for the chordate Ciona intestinalis: new insight into intron and operon populations.</title>
        <authorList>
            <person name="Satou Y."/>
            <person name="Mineta K."/>
            <person name="Ogasawara M."/>
            <person name="Sasakura Y."/>
            <person name="Shoguchi E."/>
            <person name="Ueno K."/>
            <person name="Yamada L."/>
            <person name="Matsumoto J."/>
            <person name="Wasserscheid J."/>
            <person name="Dewar K."/>
            <person name="Wiley G.B."/>
            <person name="Macmil S.L."/>
            <person name="Roe B.A."/>
            <person name="Zeller R.W."/>
            <person name="Hastings K.E."/>
            <person name="Lemaire P."/>
            <person name="Lindquist E."/>
            <person name="Endo T."/>
            <person name="Hotta K."/>
            <person name="Inaba K."/>
        </authorList>
    </citation>
    <scope>NUCLEOTIDE SEQUENCE [LARGE SCALE GENOMIC DNA]</scope>
    <source>
        <strain evidence="8">wild type</strain>
    </source>
</reference>
<feature type="domain" description="Fibronectin type-II" evidence="7">
    <location>
        <begin position="263"/>
        <end position="311"/>
    </location>
</feature>
<accession>H2XRA5</accession>
<dbReference type="PRINTS" id="PR00013">
    <property type="entry name" value="FNTYPEII"/>
</dbReference>
<dbReference type="STRING" id="7719.ENSCINP00000032189"/>
<dbReference type="PANTHER" id="PTHR24369">
    <property type="entry name" value="ANTIGEN BSP, PUTATIVE-RELATED"/>
    <property type="match status" value="1"/>
</dbReference>
<dbReference type="EMBL" id="EAAA01001986">
    <property type="status" value="NOT_ANNOTATED_CDS"/>
    <property type="molecule type" value="Genomic_DNA"/>
</dbReference>
<protein>
    <recommendedName>
        <fullName evidence="7">Fibronectin type-II domain-containing protein</fullName>
    </recommendedName>
</protein>
<reference evidence="9" key="1">
    <citation type="journal article" date="2002" name="Science">
        <title>The draft genome of Ciona intestinalis: insights into chordate and vertebrate origins.</title>
        <authorList>
            <person name="Dehal P."/>
            <person name="Satou Y."/>
            <person name="Campbell R.K."/>
            <person name="Chapman J."/>
            <person name="Degnan B."/>
            <person name="De Tomaso A."/>
            <person name="Davidson B."/>
            <person name="Di Gregorio A."/>
            <person name="Gelpke M."/>
            <person name="Goodstein D.M."/>
            <person name="Harafuji N."/>
            <person name="Hastings K.E."/>
            <person name="Ho I."/>
            <person name="Hotta K."/>
            <person name="Huang W."/>
            <person name="Kawashima T."/>
            <person name="Lemaire P."/>
            <person name="Martinez D."/>
            <person name="Meinertzhagen I.A."/>
            <person name="Necula S."/>
            <person name="Nonaka M."/>
            <person name="Putnam N."/>
            <person name="Rash S."/>
            <person name="Saiga H."/>
            <person name="Satake M."/>
            <person name="Terry A."/>
            <person name="Yamada L."/>
            <person name="Wang H.G."/>
            <person name="Awazu S."/>
            <person name="Azumi K."/>
            <person name="Boore J."/>
            <person name="Branno M."/>
            <person name="Chin-Bow S."/>
            <person name="DeSantis R."/>
            <person name="Doyle S."/>
            <person name="Francino P."/>
            <person name="Keys D.N."/>
            <person name="Haga S."/>
            <person name="Hayashi H."/>
            <person name="Hino K."/>
            <person name="Imai K.S."/>
            <person name="Inaba K."/>
            <person name="Kano S."/>
            <person name="Kobayashi K."/>
            <person name="Kobayashi M."/>
            <person name="Lee B.I."/>
            <person name="Makabe K.W."/>
            <person name="Manohar C."/>
            <person name="Matassi G."/>
            <person name="Medina M."/>
            <person name="Mochizuki Y."/>
            <person name="Mount S."/>
            <person name="Morishita T."/>
            <person name="Miura S."/>
            <person name="Nakayama A."/>
            <person name="Nishizaka S."/>
            <person name="Nomoto H."/>
            <person name="Ohta F."/>
            <person name="Oishi K."/>
            <person name="Rigoutsos I."/>
            <person name="Sano M."/>
            <person name="Sasaki A."/>
            <person name="Sasakura Y."/>
            <person name="Shoguchi E."/>
            <person name="Shin-i T."/>
            <person name="Spagnuolo A."/>
            <person name="Stainier D."/>
            <person name="Suzuki M.M."/>
            <person name="Tassy O."/>
            <person name="Takatori N."/>
            <person name="Tokuoka M."/>
            <person name="Yagi K."/>
            <person name="Yoshizaki F."/>
            <person name="Wada S."/>
            <person name="Zhang C."/>
            <person name="Hyatt P.D."/>
            <person name="Larimer F."/>
            <person name="Detter C."/>
            <person name="Doggett N."/>
            <person name="Glavina T."/>
            <person name="Hawkins T."/>
            <person name="Richardson P."/>
            <person name="Lucas S."/>
            <person name="Kohara Y."/>
            <person name="Levine M."/>
            <person name="Satoh N."/>
            <person name="Rokhsar D.S."/>
        </authorList>
    </citation>
    <scope>NUCLEOTIDE SEQUENCE [LARGE SCALE GENOMIC DNA]</scope>
</reference>
<dbReference type="OMA" id="NIPGNDE"/>
<dbReference type="InterPro" id="IPR001611">
    <property type="entry name" value="Leu-rich_rpt"/>
</dbReference>
<dbReference type="Pfam" id="PF13855">
    <property type="entry name" value="LRR_8"/>
    <property type="match status" value="1"/>
</dbReference>
<dbReference type="AlphaFoldDB" id="H2XRA5"/>
<dbReference type="Gene3D" id="3.80.10.10">
    <property type="entry name" value="Ribonuclease Inhibitor"/>
    <property type="match status" value="2"/>
</dbReference>
<keyword evidence="1" id="KW-0433">Leucine-rich repeat</keyword>
<reference evidence="8" key="3">
    <citation type="submission" date="2025-08" db="UniProtKB">
        <authorList>
            <consortium name="Ensembl"/>
        </authorList>
    </citation>
    <scope>IDENTIFICATION</scope>
</reference>
<dbReference type="Proteomes" id="UP000008144">
    <property type="component" value="Chromosome 4"/>
</dbReference>
<evidence type="ECO:0000256" key="4">
    <source>
        <dbReference type="ARBA" id="ARBA00023157"/>
    </source>
</evidence>
<evidence type="ECO:0000313" key="8">
    <source>
        <dbReference type="Ensembl" id="ENSCINP00000032189.1"/>
    </source>
</evidence>
<dbReference type="Ensembl" id="ENSCINT00000034417.1">
    <property type="protein sequence ID" value="ENSCINP00000032189.1"/>
    <property type="gene ID" value="ENSCING00000023671.1"/>
</dbReference>
<reference evidence="8" key="4">
    <citation type="submission" date="2025-09" db="UniProtKB">
        <authorList>
            <consortium name="Ensembl"/>
        </authorList>
    </citation>
    <scope>IDENTIFICATION</scope>
</reference>
<dbReference type="InterPro" id="IPR013806">
    <property type="entry name" value="Kringle-like"/>
</dbReference>
<evidence type="ECO:0000256" key="3">
    <source>
        <dbReference type="ARBA" id="ARBA00022737"/>
    </source>
</evidence>
<dbReference type="PROSITE" id="PS51092">
    <property type="entry name" value="FN2_2"/>
    <property type="match status" value="1"/>
</dbReference>
<feature type="disulfide bond" evidence="5">
    <location>
        <begin position="268"/>
        <end position="294"/>
    </location>
</feature>
<feature type="disulfide bond" evidence="5">
    <location>
        <begin position="282"/>
        <end position="309"/>
    </location>
</feature>
<evidence type="ECO:0000313" key="9">
    <source>
        <dbReference type="Proteomes" id="UP000008144"/>
    </source>
</evidence>
<dbReference type="InterPro" id="IPR003591">
    <property type="entry name" value="Leu-rich_rpt_typical-subtyp"/>
</dbReference>
<dbReference type="InParanoid" id="H2XRA5"/>
<keyword evidence="6" id="KW-0812">Transmembrane</keyword>
<dbReference type="SUPFAM" id="SSF52058">
    <property type="entry name" value="L domain-like"/>
    <property type="match status" value="1"/>
</dbReference>
<dbReference type="GO" id="GO:0038023">
    <property type="term" value="F:signaling receptor activity"/>
    <property type="evidence" value="ECO:0000318"/>
    <property type="project" value="GO_Central"/>
</dbReference>
<dbReference type="InterPro" id="IPR032675">
    <property type="entry name" value="LRR_dom_sf"/>
</dbReference>
<name>H2XRA5_CIOIN</name>
<dbReference type="InterPro" id="IPR000562">
    <property type="entry name" value="FN_type2_dom"/>
</dbReference>
<evidence type="ECO:0000256" key="6">
    <source>
        <dbReference type="SAM" id="Phobius"/>
    </source>
</evidence>
<evidence type="ECO:0000256" key="2">
    <source>
        <dbReference type="ARBA" id="ARBA00022729"/>
    </source>
</evidence>
<evidence type="ECO:0000259" key="7">
    <source>
        <dbReference type="PROSITE" id="PS51092"/>
    </source>
</evidence>
<dbReference type="SMART" id="SM00059">
    <property type="entry name" value="FN2"/>
    <property type="match status" value="1"/>
</dbReference>
<keyword evidence="6" id="KW-0472">Membrane</keyword>
<keyword evidence="4 5" id="KW-1015">Disulfide bond</keyword>
<dbReference type="Gene3D" id="2.10.10.10">
    <property type="entry name" value="Fibronectin, type II, collagen-binding"/>
    <property type="match status" value="1"/>
</dbReference>
<keyword evidence="9" id="KW-1185">Reference proteome</keyword>
<dbReference type="InterPro" id="IPR036943">
    <property type="entry name" value="FN_type2_sf"/>
</dbReference>
<feature type="transmembrane region" description="Helical" evidence="6">
    <location>
        <begin position="335"/>
        <end position="355"/>
    </location>
</feature>
<dbReference type="GO" id="GO:0005886">
    <property type="term" value="C:plasma membrane"/>
    <property type="evidence" value="ECO:0000318"/>
    <property type="project" value="GO_Central"/>
</dbReference>
<dbReference type="CDD" id="cd00062">
    <property type="entry name" value="FN2"/>
    <property type="match status" value="1"/>
</dbReference>
<evidence type="ECO:0000256" key="1">
    <source>
        <dbReference type="ARBA" id="ARBA00022614"/>
    </source>
</evidence>
<dbReference type="PROSITE" id="PS00023">
    <property type="entry name" value="FN2_1"/>
    <property type="match status" value="1"/>
</dbReference>
<proteinExistence type="predicted"/>
<dbReference type="InterPro" id="IPR050541">
    <property type="entry name" value="LRR_TM_domain-containing"/>
</dbReference>
<dbReference type="PROSITE" id="PS51450">
    <property type="entry name" value="LRR"/>
    <property type="match status" value="1"/>
</dbReference>
<dbReference type="SUPFAM" id="SSF57440">
    <property type="entry name" value="Kringle-like"/>
    <property type="match status" value="1"/>
</dbReference>
<keyword evidence="3" id="KW-0677">Repeat</keyword>
<keyword evidence="6" id="KW-1133">Transmembrane helix</keyword>
<dbReference type="Pfam" id="PF00040">
    <property type="entry name" value="fn2"/>
    <property type="match status" value="1"/>
</dbReference>
<dbReference type="HOGENOM" id="CLU_694355_0_0_1"/>
<dbReference type="FunFam" id="2.10.10.10:FF:000001">
    <property type="entry name" value="Fibronectin 1a isoform 1"/>
    <property type="match status" value="1"/>
</dbReference>
<dbReference type="SMART" id="SM00369">
    <property type="entry name" value="LRR_TYP"/>
    <property type="match status" value="5"/>
</dbReference>
<dbReference type="GeneTree" id="ENSGT00940000166371"/>
<keyword evidence="2" id="KW-0732">Signal</keyword>
<evidence type="ECO:0000256" key="5">
    <source>
        <dbReference type="PROSITE-ProRule" id="PRU00479"/>
    </source>
</evidence>
<sequence>MVIKQHSSQCPKNCTCLASNTDCSGDGSSTEGGWQEVPQGMPAASTTISLTSNSIRTIQATDFASFTDLSELRLDKNKIASFAAGALDHNSKITTLTLRGNKLTSFPNHLFKNLVKLSILVLDNNELEMIHAKWFAGLNKLQWLYIRSNKITNIQPHAFQGLTALRFIHMEQNLLTSLSLETIQDLTQMDQKVIQKIFVAGNPFDCQCSMNDLRHYLKQNRNLKTLFGEGIQCEFPAKLDGMFLTNFNESVSCPVLRTIEGNANGAVCHFPFQYKKSSYSTCITVGRSDNRLWCATTANFDSDNTWGFCNPAEETNQPINVHIQSSSNPNGTYTAMWFAGAAVGIIICIAIFYVWKKNRCNFKSGSMSYRNIPGNDEVEEHRSLTAGNHTSGSEAFV</sequence>
<organism evidence="8 9">
    <name type="scientific">Ciona intestinalis</name>
    <name type="common">Transparent sea squirt</name>
    <name type="synonym">Ascidia intestinalis</name>
    <dbReference type="NCBI Taxonomy" id="7719"/>
    <lineage>
        <taxon>Eukaryota</taxon>
        <taxon>Metazoa</taxon>
        <taxon>Chordata</taxon>
        <taxon>Tunicata</taxon>
        <taxon>Ascidiacea</taxon>
        <taxon>Phlebobranchia</taxon>
        <taxon>Cionidae</taxon>
        <taxon>Ciona</taxon>
    </lineage>
</organism>
<dbReference type="PANTHER" id="PTHR24369:SF210">
    <property type="entry name" value="CHAOPTIN-RELATED"/>
    <property type="match status" value="1"/>
</dbReference>